<evidence type="ECO:0000313" key="1">
    <source>
        <dbReference type="EMBL" id="WMT65156.1"/>
    </source>
</evidence>
<dbReference type="AlphaFoldDB" id="A0AAJ6IUM5"/>
<organism evidence="1 2">
    <name type="scientific">Enterobacter kobei</name>
    <dbReference type="NCBI Taxonomy" id="208224"/>
    <lineage>
        <taxon>Bacteria</taxon>
        <taxon>Pseudomonadati</taxon>
        <taxon>Pseudomonadota</taxon>
        <taxon>Gammaproteobacteria</taxon>
        <taxon>Enterobacterales</taxon>
        <taxon>Enterobacteriaceae</taxon>
        <taxon>Enterobacter</taxon>
        <taxon>Enterobacter cloacae complex</taxon>
    </lineage>
</organism>
<protein>
    <submittedName>
        <fullName evidence="1">Uncharacterized protein</fullName>
    </submittedName>
</protein>
<reference evidence="1" key="1">
    <citation type="submission" date="2022-04" db="EMBL/GenBank/DDBJ databases">
        <title>Co-occurrence of mcr-9 and blaNDM-1 in multidrug-resistant Enterobacter kobei strain isolated from an infant with urinary infection.</title>
        <authorList>
            <person name="Zeng H."/>
        </authorList>
    </citation>
    <scope>NUCLEOTIDE SEQUENCE</scope>
    <source>
        <strain evidence="1">EC1382</strain>
    </source>
</reference>
<dbReference type="RefSeq" id="WP_176686917.1">
    <property type="nucleotide sequence ID" value="NZ_CATOXY010000049.1"/>
</dbReference>
<dbReference type="EMBL" id="CP096849">
    <property type="protein sequence ID" value="WMT65156.1"/>
    <property type="molecule type" value="Genomic_DNA"/>
</dbReference>
<sequence length="53" mass="6045">MIRLSLEEVLEGLERHSFIFEDEQQHSLIVFILTCIYAQASQGTGGQPDHWNG</sequence>
<evidence type="ECO:0000313" key="2">
    <source>
        <dbReference type="Proteomes" id="UP001228563"/>
    </source>
</evidence>
<gene>
    <name evidence="1" type="ORF">M2B19_19955</name>
</gene>
<name>A0AAJ6IUM5_9ENTR</name>
<dbReference type="Proteomes" id="UP001228563">
    <property type="component" value="Chromosome"/>
</dbReference>
<accession>A0AAJ6IUM5</accession>
<proteinExistence type="predicted"/>